<proteinExistence type="predicted"/>
<dbReference type="InterPro" id="IPR002716">
    <property type="entry name" value="PIN_dom"/>
</dbReference>
<dbReference type="InterPro" id="IPR029060">
    <property type="entry name" value="PIN-like_dom_sf"/>
</dbReference>
<feature type="domain" description="PIN" evidence="1">
    <location>
        <begin position="6"/>
        <end position="129"/>
    </location>
</feature>
<dbReference type="EMBL" id="MRTP01000006">
    <property type="protein sequence ID" value="OMF52565.1"/>
    <property type="molecule type" value="Genomic_DNA"/>
</dbReference>
<reference evidence="2 3" key="1">
    <citation type="submission" date="2016-11" db="EMBL/GenBank/DDBJ databases">
        <title>Paenibacillus species isolates.</title>
        <authorList>
            <person name="Beno S.M."/>
        </authorList>
    </citation>
    <scope>NUCLEOTIDE SEQUENCE [LARGE SCALE GENOMIC DNA]</scope>
    <source>
        <strain evidence="2 3">FSL R5-0378</strain>
    </source>
</reference>
<dbReference type="Pfam" id="PF01850">
    <property type="entry name" value="PIN"/>
    <property type="match status" value="1"/>
</dbReference>
<evidence type="ECO:0000313" key="2">
    <source>
        <dbReference type="EMBL" id="OMF52565.1"/>
    </source>
</evidence>
<dbReference type="AlphaFoldDB" id="A0A1R1EL78"/>
<keyword evidence="3" id="KW-1185">Reference proteome</keyword>
<organism evidence="2 3">
    <name type="scientific">Paenibacillus rhizosphaerae</name>
    <dbReference type="NCBI Taxonomy" id="297318"/>
    <lineage>
        <taxon>Bacteria</taxon>
        <taxon>Bacillati</taxon>
        <taxon>Bacillota</taxon>
        <taxon>Bacilli</taxon>
        <taxon>Bacillales</taxon>
        <taxon>Paenibacillaceae</taxon>
        <taxon>Paenibacillus</taxon>
    </lineage>
</organism>
<evidence type="ECO:0000259" key="1">
    <source>
        <dbReference type="Pfam" id="PF01850"/>
    </source>
</evidence>
<protein>
    <recommendedName>
        <fullName evidence="1">PIN domain-containing protein</fullName>
    </recommendedName>
</protein>
<comment type="caution">
    <text evidence="2">The sequence shown here is derived from an EMBL/GenBank/DDBJ whole genome shotgun (WGS) entry which is preliminary data.</text>
</comment>
<gene>
    <name evidence="2" type="ORF">BK138_20965</name>
</gene>
<dbReference type="SUPFAM" id="SSF88723">
    <property type="entry name" value="PIN domain-like"/>
    <property type="match status" value="1"/>
</dbReference>
<dbReference type="RefSeq" id="WP_076172738.1">
    <property type="nucleotide sequence ID" value="NZ_MRTP01000006.1"/>
</dbReference>
<dbReference type="STRING" id="297318.BK138_20965"/>
<name>A0A1R1EL78_9BACL</name>
<sequence length="212" mass="24464">MLNKVICDTNIYIYASWGFNPAMELINELRFDPEVELLLPTVIQTELQSIPRAHKDLAYQEVIHEFIRYPKEEGLIIDISDEIAKTAADLRVTWSEEVGKKLPLPDAVIAATAIEMNAQLLSNNDKDFSFAVDRFGLKFLNPIDRTELDFFMKENNLAKPVKNLQQTFEKVCSKMHEDDLRKLASTLFNIVNQESKSQILRMAFSLKRKRVE</sequence>
<dbReference type="Proteomes" id="UP000187172">
    <property type="component" value="Unassembled WGS sequence"/>
</dbReference>
<evidence type="ECO:0000313" key="3">
    <source>
        <dbReference type="Proteomes" id="UP000187172"/>
    </source>
</evidence>
<accession>A0A1R1EL78</accession>
<dbReference type="Gene3D" id="3.40.50.1010">
    <property type="entry name" value="5'-nuclease"/>
    <property type="match status" value="1"/>
</dbReference>